<proteinExistence type="predicted"/>
<dbReference type="InterPro" id="IPR018735">
    <property type="entry name" value="DUF2277"/>
</dbReference>
<evidence type="ECO:0000313" key="2">
    <source>
        <dbReference type="Proteomes" id="UP000292118"/>
    </source>
</evidence>
<name>A0A4P6FCD5_9MICO</name>
<dbReference type="RefSeq" id="WP_129189668.1">
    <property type="nucleotide sequence ID" value="NZ_CP035493.1"/>
</dbReference>
<keyword evidence="2" id="KW-1185">Reference proteome</keyword>
<evidence type="ECO:0000313" key="1">
    <source>
        <dbReference type="EMBL" id="QAY71207.1"/>
    </source>
</evidence>
<reference evidence="1 2" key="1">
    <citation type="submission" date="2019-01" db="EMBL/GenBank/DDBJ databases">
        <title>Genome sequencing of strain FW10M-9.</title>
        <authorList>
            <person name="Heo J."/>
            <person name="Kim S.-J."/>
            <person name="Kim J.-S."/>
            <person name="Hong S.-B."/>
            <person name="Kwon S.-W."/>
        </authorList>
    </citation>
    <scope>NUCLEOTIDE SEQUENCE [LARGE SCALE GENOMIC DNA]</scope>
    <source>
        <strain evidence="1 2">FW10M-9</strain>
    </source>
</reference>
<accession>A0A4P6FCD5</accession>
<dbReference type="Pfam" id="PF10041">
    <property type="entry name" value="DUF2277"/>
    <property type="match status" value="1"/>
</dbReference>
<dbReference type="OrthoDB" id="2720376at2"/>
<dbReference type="EMBL" id="CP035493">
    <property type="protein sequence ID" value="QAY71207.1"/>
    <property type="molecule type" value="Genomic_DNA"/>
</dbReference>
<organism evidence="1 2">
    <name type="scientific">Xylanimonas protaetiae</name>
    <dbReference type="NCBI Taxonomy" id="2509457"/>
    <lineage>
        <taxon>Bacteria</taxon>
        <taxon>Bacillati</taxon>
        <taxon>Actinomycetota</taxon>
        <taxon>Actinomycetes</taxon>
        <taxon>Micrococcales</taxon>
        <taxon>Promicromonosporaceae</taxon>
        <taxon>Xylanimonas</taxon>
    </lineage>
</organism>
<protein>
    <submittedName>
        <fullName evidence="1">DUF2277 domain-containing protein</fullName>
    </submittedName>
</protein>
<gene>
    <name evidence="1" type="ORF">ET471_15200</name>
</gene>
<dbReference type="AlphaFoldDB" id="A0A4P6FCD5"/>
<dbReference type="KEGG" id="xya:ET471_15200"/>
<sequence length="108" mass="12149">MCRNITTLRGLEPPATDEEIRAAAEQFVRKVTGVQRSAAAASREPCERATTEIAAIVDALLAELPERKVPPKNLPPLRREEVKARIAARMREREEHERLHELGIAHTH</sequence>
<dbReference type="Proteomes" id="UP000292118">
    <property type="component" value="Chromosome"/>
</dbReference>